<evidence type="ECO:0000313" key="2">
    <source>
        <dbReference type="Proteomes" id="UP000673375"/>
    </source>
</evidence>
<proteinExistence type="predicted"/>
<evidence type="ECO:0000313" key="1">
    <source>
        <dbReference type="EMBL" id="MBP1046089.1"/>
    </source>
</evidence>
<sequence>MNRIELSKGENSSREVAMSNGLTAVVITTFGLSAVSVAKTDTQKSLAVFILEKDQSYVGLGAVGFSLSEMPWKLETFIQDKEFFLQALVGIKQEIGWQTLNYEPSKDLLFPIIDQLTGLVGELTKDKIDEEAAAEWLAAAEEDDPVVDGFPMCEKHRLLLSLFGCHACNDE</sequence>
<reference evidence="1 2" key="1">
    <citation type="submission" date="2020-12" db="EMBL/GenBank/DDBJ databases">
        <title>Vagococcus allomyrinae sp. nov. and Enterococcus lavae sp. nov., isolated from the larvae of Allomyrina dichotoma.</title>
        <authorList>
            <person name="Lee S.D."/>
        </authorList>
    </citation>
    <scope>NUCLEOTIDE SEQUENCE [LARGE SCALE GENOMIC DNA]</scope>
    <source>
        <strain evidence="1 2">BWM-S5</strain>
    </source>
</reference>
<protein>
    <submittedName>
        <fullName evidence="1">Uncharacterized protein</fullName>
    </submittedName>
</protein>
<comment type="caution">
    <text evidence="1">The sequence shown here is derived from an EMBL/GenBank/DDBJ whole genome shotgun (WGS) entry which is preliminary data.</text>
</comment>
<gene>
    <name evidence="1" type="ORF">I6N96_07320</name>
</gene>
<dbReference type="EMBL" id="JAEDXU010000003">
    <property type="protein sequence ID" value="MBP1046089.1"/>
    <property type="molecule type" value="Genomic_DNA"/>
</dbReference>
<keyword evidence="2" id="KW-1185">Reference proteome</keyword>
<dbReference type="Proteomes" id="UP000673375">
    <property type="component" value="Unassembled WGS sequence"/>
</dbReference>
<name>A0ABS4CJV9_9ENTE</name>
<organism evidence="1 2">
    <name type="scientific">Enterococcus larvae</name>
    <dbReference type="NCBI Taxonomy" id="2794352"/>
    <lineage>
        <taxon>Bacteria</taxon>
        <taxon>Bacillati</taxon>
        <taxon>Bacillota</taxon>
        <taxon>Bacilli</taxon>
        <taxon>Lactobacillales</taxon>
        <taxon>Enterococcaceae</taxon>
        <taxon>Enterococcus</taxon>
    </lineage>
</organism>
<accession>A0ABS4CJV9</accession>
<dbReference type="RefSeq" id="WP_209556912.1">
    <property type="nucleotide sequence ID" value="NZ_JAEDXU010000003.1"/>
</dbReference>